<name>A0A6U2JJ03_9CHLO</name>
<dbReference type="EMBL" id="HBEC01042068">
    <property type="protein sequence ID" value="CAD8308321.1"/>
    <property type="molecule type" value="Transcribed_RNA"/>
</dbReference>
<sequence length="338" mass="36452">MGTCISLPNSKPASDKPDGGSRKETDIAALRAANTSSEAQGAPCGEPQAVRQSNTGVVYACATPVDADSSFKLKHELHKPGRSSEGLPLDNLSMQMSGLALPPILTHASGGQAAAHPLITPGHNAHAHCHHHRTHHMPGGCHSEEQQPDLQQHLDRVGHDCPHAWHSRAIFLSVTDDIMATGGSDGNLHRAVRCCGCQDTQMRSSMVQLPETESMPCSPMSELLYEMRLRRARGTGGSVDGLRQSINARAREYTQQKAAELEECFEVKVAQRSLHRIMSRMRPSTAAMMRSYVGTLSQDRGAASRRCSLNERPGKARPAPVRGCTVSSFACSTDVVIL</sequence>
<feature type="compositionally biased region" description="Polar residues" evidence="1">
    <location>
        <begin position="1"/>
        <end position="12"/>
    </location>
</feature>
<gene>
    <name evidence="2" type="ORF">CEUR00632_LOCUS19582</name>
    <name evidence="3" type="ORF">CEUR00632_LOCUS19583</name>
</gene>
<protein>
    <submittedName>
        <fullName evidence="3">Uncharacterized protein</fullName>
    </submittedName>
</protein>
<dbReference type="EMBL" id="HBEC01042069">
    <property type="protein sequence ID" value="CAD8308323.1"/>
    <property type="molecule type" value="Transcribed_RNA"/>
</dbReference>
<feature type="compositionally biased region" description="Basic residues" evidence="1">
    <location>
        <begin position="125"/>
        <end position="136"/>
    </location>
</feature>
<evidence type="ECO:0000313" key="2">
    <source>
        <dbReference type="EMBL" id="CAD8308321.1"/>
    </source>
</evidence>
<organism evidence="3">
    <name type="scientific">Chlamydomonas euryale</name>
    <dbReference type="NCBI Taxonomy" id="1486919"/>
    <lineage>
        <taxon>Eukaryota</taxon>
        <taxon>Viridiplantae</taxon>
        <taxon>Chlorophyta</taxon>
        <taxon>core chlorophytes</taxon>
        <taxon>Chlorophyceae</taxon>
        <taxon>CS clade</taxon>
        <taxon>Chlamydomonadales</taxon>
        <taxon>Chlamydomonadaceae</taxon>
        <taxon>Chlamydomonas</taxon>
    </lineage>
</organism>
<feature type="compositionally biased region" description="Basic and acidic residues" evidence="1">
    <location>
        <begin position="13"/>
        <end position="26"/>
    </location>
</feature>
<feature type="region of interest" description="Disordered" evidence="1">
    <location>
        <begin position="125"/>
        <end position="146"/>
    </location>
</feature>
<evidence type="ECO:0000256" key="1">
    <source>
        <dbReference type="SAM" id="MobiDB-lite"/>
    </source>
</evidence>
<evidence type="ECO:0000313" key="3">
    <source>
        <dbReference type="EMBL" id="CAD8308323.1"/>
    </source>
</evidence>
<reference evidence="3" key="1">
    <citation type="submission" date="2021-01" db="EMBL/GenBank/DDBJ databases">
        <authorList>
            <person name="Corre E."/>
            <person name="Pelletier E."/>
            <person name="Niang G."/>
            <person name="Scheremetjew M."/>
            <person name="Finn R."/>
            <person name="Kale V."/>
            <person name="Holt S."/>
            <person name="Cochrane G."/>
            <person name="Meng A."/>
            <person name="Brown T."/>
            <person name="Cohen L."/>
        </authorList>
    </citation>
    <scope>NUCLEOTIDE SEQUENCE</scope>
    <source>
        <strain evidence="3">CCMP219</strain>
    </source>
</reference>
<proteinExistence type="predicted"/>
<feature type="region of interest" description="Disordered" evidence="1">
    <location>
        <begin position="1"/>
        <end position="26"/>
    </location>
</feature>
<dbReference type="AlphaFoldDB" id="A0A6U2JJ03"/>
<accession>A0A6U2JJ03</accession>